<organism evidence="1 2">
    <name type="scientific">Fischerella thermalis CCMEE 5318</name>
    <dbReference type="NCBI Taxonomy" id="2019666"/>
    <lineage>
        <taxon>Bacteria</taxon>
        <taxon>Bacillati</taxon>
        <taxon>Cyanobacteriota</taxon>
        <taxon>Cyanophyceae</taxon>
        <taxon>Nostocales</taxon>
        <taxon>Hapalosiphonaceae</taxon>
        <taxon>Fischerella</taxon>
    </lineage>
</organism>
<name>A0A2N6L4K0_9CYAN</name>
<reference evidence="1 2" key="1">
    <citation type="submission" date="2017-07" db="EMBL/GenBank/DDBJ databases">
        <title>Genomes of Fischerella (Mastigocladus) sp. strains.</title>
        <authorList>
            <person name="Miller S.R."/>
        </authorList>
    </citation>
    <scope>NUCLEOTIDE SEQUENCE [LARGE SCALE GENOMIC DNA]</scope>
    <source>
        <strain evidence="1 2">CCMEE 5318</strain>
    </source>
</reference>
<dbReference type="Proteomes" id="UP000235081">
    <property type="component" value="Unassembled WGS sequence"/>
</dbReference>
<protein>
    <submittedName>
        <fullName evidence="1">Uncharacterized protein</fullName>
    </submittedName>
</protein>
<dbReference type="RefSeq" id="WP_102183700.1">
    <property type="nucleotide sequence ID" value="NZ_NMQE01000941.1"/>
</dbReference>
<accession>A0A2N6L4K0</accession>
<evidence type="ECO:0000313" key="1">
    <source>
        <dbReference type="EMBL" id="PMB15465.1"/>
    </source>
</evidence>
<evidence type="ECO:0000313" key="2">
    <source>
        <dbReference type="Proteomes" id="UP000235081"/>
    </source>
</evidence>
<proteinExistence type="predicted"/>
<comment type="caution">
    <text evidence="1">The sequence shown here is derived from an EMBL/GenBank/DDBJ whole genome shotgun (WGS) entry which is preliminary data.</text>
</comment>
<gene>
    <name evidence="1" type="ORF">CEN46_25795</name>
</gene>
<dbReference type="EMBL" id="NMQE01000941">
    <property type="protein sequence ID" value="PMB15465.1"/>
    <property type="molecule type" value="Genomic_DNA"/>
</dbReference>
<sequence>MKRLMMFAIAALLIGGVGFTNPRSMDDDTRQLPALPGVEALPSVEIVWLAKCTMLIRGTGAVYGGCPRLLSTCLEGGGCFAAIVPGDGIIGVCVPANDSTCTGRRVTLTATKFAEGKCTTSCECIDLKPVRPESTKFLQ</sequence>
<dbReference type="AlphaFoldDB" id="A0A2N6L4K0"/>